<keyword evidence="8" id="KW-0998">Cell outer membrane</keyword>
<dbReference type="InterPro" id="IPR000527">
    <property type="entry name" value="Flag_Lring"/>
</dbReference>
<dbReference type="Proteomes" id="UP001238179">
    <property type="component" value="Chromosome"/>
</dbReference>
<dbReference type="PANTHER" id="PTHR34933:SF1">
    <property type="entry name" value="FLAGELLAR L-RING PROTEIN"/>
    <property type="match status" value="1"/>
</dbReference>
<dbReference type="RefSeq" id="WP_316412003.1">
    <property type="nucleotide sequence ID" value="NZ_AP027080.1"/>
</dbReference>
<keyword evidence="7" id="KW-0975">Bacterial flagellum</keyword>
<dbReference type="KEGG" id="msil:METEAL_25250"/>
<gene>
    <name evidence="9" type="primary">flgH</name>
    <name evidence="9" type="ORF">METEAL_25250</name>
</gene>
<protein>
    <submittedName>
        <fullName evidence="9">Flagellar L-ring protein</fullName>
    </submittedName>
</protein>
<dbReference type="PROSITE" id="PS51257">
    <property type="entry name" value="PROKAR_LIPOPROTEIN"/>
    <property type="match status" value="1"/>
</dbReference>
<keyword evidence="10" id="KW-1185">Reference proteome</keyword>
<dbReference type="PANTHER" id="PTHR34933">
    <property type="entry name" value="FLAGELLAR L-RING PROTEIN"/>
    <property type="match status" value="1"/>
</dbReference>
<dbReference type="EMBL" id="AP027080">
    <property type="protein sequence ID" value="BDU73351.1"/>
    <property type="molecule type" value="Genomic_DNA"/>
</dbReference>
<evidence type="ECO:0000256" key="3">
    <source>
        <dbReference type="ARBA" id="ARBA00004442"/>
    </source>
</evidence>
<keyword evidence="9" id="KW-0966">Cell projection</keyword>
<comment type="function">
    <text evidence="1">Assembles around the rod to form the L-ring and probably protects the motor/basal body from shearing forces during rotation.</text>
</comment>
<name>A0AA48GWW1_9BACT</name>
<evidence type="ECO:0000313" key="10">
    <source>
        <dbReference type="Proteomes" id="UP001238179"/>
    </source>
</evidence>
<evidence type="ECO:0000256" key="1">
    <source>
        <dbReference type="ARBA" id="ARBA00002591"/>
    </source>
</evidence>
<evidence type="ECO:0000256" key="2">
    <source>
        <dbReference type="ARBA" id="ARBA00004117"/>
    </source>
</evidence>
<proteinExistence type="inferred from homology"/>
<dbReference type="Pfam" id="PF02107">
    <property type="entry name" value="FlgH"/>
    <property type="match status" value="1"/>
</dbReference>
<dbReference type="GO" id="GO:0003774">
    <property type="term" value="F:cytoskeletal motor activity"/>
    <property type="evidence" value="ECO:0007669"/>
    <property type="project" value="InterPro"/>
</dbReference>
<keyword evidence="9" id="KW-0969">Cilium</keyword>
<accession>A0AA48GWW1</accession>
<comment type="subcellular location">
    <subcellularLocation>
        <location evidence="2">Bacterial flagellum basal body</location>
    </subcellularLocation>
    <subcellularLocation>
        <location evidence="3">Cell outer membrane</location>
    </subcellularLocation>
</comment>
<reference evidence="10" key="1">
    <citation type="journal article" date="2023" name="Int. J. Syst. Evol. Microbiol.">
        <title>Mesoterricola silvestris gen. nov., sp. nov., Mesoterricola sediminis sp. nov., Geothrix oryzae sp. nov., Geothrix edaphica sp. nov., Geothrix rubra sp. nov., and Geothrix limicola sp. nov., six novel members of Acidobacteriota isolated from soils.</title>
        <authorList>
            <person name="Itoh H."/>
            <person name="Sugisawa Y."/>
            <person name="Mise K."/>
            <person name="Xu Z."/>
            <person name="Kuniyasu M."/>
            <person name="Ushijima N."/>
            <person name="Kawano K."/>
            <person name="Kobayashi E."/>
            <person name="Shiratori Y."/>
            <person name="Masuda Y."/>
            <person name="Senoo K."/>
        </authorList>
    </citation>
    <scope>NUCLEOTIDE SEQUENCE [LARGE SCALE GENOMIC DNA]</scope>
    <source>
        <strain evidence="10">W79</strain>
    </source>
</reference>
<dbReference type="GO" id="GO:0009279">
    <property type="term" value="C:cell outer membrane"/>
    <property type="evidence" value="ECO:0007669"/>
    <property type="project" value="UniProtKB-SubCell"/>
</dbReference>
<dbReference type="PRINTS" id="PR01008">
    <property type="entry name" value="FLGLRINGFLGH"/>
</dbReference>
<evidence type="ECO:0000256" key="6">
    <source>
        <dbReference type="ARBA" id="ARBA00023136"/>
    </source>
</evidence>
<evidence type="ECO:0000256" key="4">
    <source>
        <dbReference type="ARBA" id="ARBA00006929"/>
    </source>
</evidence>
<keyword evidence="5" id="KW-0732">Signal</keyword>
<dbReference type="AlphaFoldDB" id="A0AA48GWW1"/>
<sequence length="226" mass="23971">MRYLLPIAVGVLVLGCSIPKTHDPSLTKQPRIPYAEEGPAAAPLSDGSLWQDRLTVADLRAHRLNDLVTIKITESTTATSKADVTTSRAGSNTLTSPSLFSRLASVGVGSGAAATGGFKTATTNKYAGNGVTDRSALFTTTITARVVKVLGNGNLIFEGYRDIQLNNEKQRLYVAGMLDPARLDTANTIGSAQVAELRVGYGGQGVVDETLKPGYVSRLLSFIWPF</sequence>
<dbReference type="GO" id="GO:0071973">
    <property type="term" value="P:bacterial-type flagellum-dependent cell motility"/>
    <property type="evidence" value="ECO:0007669"/>
    <property type="project" value="InterPro"/>
</dbReference>
<evidence type="ECO:0000256" key="5">
    <source>
        <dbReference type="ARBA" id="ARBA00022729"/>
    </source>
</evidence>
<evidence type="ECO:0000256" key="8">
    <source>
        <dbReference type="ARBA" id="ARBA00023237"/>
    </source>
</evidence>
<keyword evidence="9" id="KW-0282">Flagellum</keyword>
<organism evidence="9 10">
    <name type="scientific">Mesoterricola silvestris</name>
    <dbReference type="NCBI Taxonomy" id="2927979"/>
    <lineage>
        <taxon>Bacteria</taxon>
        <taxon>Pseudomonadati</taxon>
        <taxon>Acidobacteriota</taxon>
        <taxon>Holophagae</taxon>
        <taxon>Holophagales</taxon>
        <taxon>Holophagaceae</taxon>
        <taxon>Mesoterricola</taxon>
    </lineage>
</organism>
<keyword evidence="6" id="KW-0472">Membrane</keyword>
<dbReference type="GO" id="GO:0009427">
    <property type="term" value="C:bacterial-type flagellum basal body, distal rod, L ring"/>
    <property type="evidence" value="ECO:0007669"/>
    <property type="project" value="InterPro"/>
</dbReference>
<evidence type="ECO:0000256" key="7">
    <source>
        <dbReference type="ARBA" id="ARBA00023143"/>
    </source>
</evidence>
<evidence type="ECO:0000313" key="9">
    <source>
        <dbReference type="EMBL" id="BDU73351.1"/>
    </source>
</evidence>
<comment type="similarity">
    <text evidence="4">Belongs to the FlgH family.</text>
</comment>